<proteinExistence type="predicted"/>
<dbReference type="EMBL" id="CP046453">
    <property type="protein sequence ID" value="QGU05733.1"/>
    <property type="molecule type" value="Genomic_DNA"/>
</dbReference>
<dbReference type="InterPro" id="IPR026004">
    <property type="entry name" value="Septum_form"/>
</dbReference>
<feature type="region of interest" description="Disordered" evidence="1">
    <location>
        <begin position="318"/>
        <end position="342"/>
    </location>
</feature>
<feature type="domain" description="Septum formation-related" evidence="2">
    <location>
        <begin position="72"/>
        <end position="296"/>
    </location>
</feature>
<dbReference type="Pfam" id="PF13845">
    <property type="entry name" value="Septum_form"/>
    <property type="match status" value="1"/>
</dbReference>
<sequence>MTTRTVRSAAAVRIGLVAALAAAVAVGSYDYFSAAGSGTSASGGGTSISGPAVPTDGANPTGVAPFTTADVGSCLTWDIAADGTVSNFQQADCSAEHRFEISARENLATYPSSEFGTNATMPDLTRQAQLREELCHTPTMRYLGGRFDPVGRYSIAPILPSAEAWAAGDRTMLCGVQATDAEGTSTLTVGAAAEQDQAVVAEPGACVFVDESRSLRTVDCAADHQLETTLVVDLAPVFPEGTPSIEDQDNHLRDVCFQAAIGYLGEEENLYQSTLQPYWGTLQEVSWVGGSRSVNCSLVFADAAGGFATLNGTARDGRGGFTINGQPPAEPPPRNPLREPGA</sequence>
<dbReference type="KEGG" id="ccoe:CETAM_12510"/>
<feature type="region of interest" description="Disordered" evidence="1">
    <location>
        <begin position="40"/>
        <end position="61"/>
    </location>
</feature>
<reference evidence="3 4" key="1">
    <citation type="journal article" date="2021" name="Int. J. Syst. Evol. Microbiol.">
        <title>Classification of three corynebacterial strains isolated from a small paddock in North Rhine-Westphalia: proposal of &lt;i&gt;Corynebacterium kalinowskii&lt;/i&gt; sp. nov., &lt;i&gt;Corynebacterium comes&lt;/i&gt; sp. nov. and &lt;i&gt;Corynebacterium occultum&lt;/i&gt; sp. nov.</title>
        <authorList>
            <person name="Schaffert L."/>
            <person name="Ruwe M."/>
            <person name="Milse J."/>
            <person name="Hanuschka K."/>
            <person name="Ortseifen V."/>
            <person name="Droste J."/>
            <person name="Brandt D."/>
            <person name="Schl L."/>
            <person name="Kutter Y."/>
            <person name="Vinke S."/>
            <person name="Vieh P."/>
            <person name="Jacob L."/>
            <person name="L N.C."/>
            <person name="Schulte-Berndt E."/>
            <person name="Hain C."/>
            <person name="Linder M."/>
            <person name="Schmidt P."/>
            <person name="Wollenschl L."/>
            <person name="Luttermann T."/>
            <person name="Thieme E."/>
            <person name="Hassa J."/>
            <person name="Haak M."/>
            <person name="Wittchen M."/>
            <person name="Mentz A."/>
            <person name="Persicke M."/>
            <person name="Busche T."/>
            <person name="R C."/>
        </authorList>
    </citation>
    <scope>NUCLEOTIDE SEQUENCE [LARGE SCALE GENOMIC DNA]</scope>
    <source>
        <strain evidence="3 4">2019</strain>
    </source>
</reference>
<evidence type="ECO:0000313" key="3">
    <source>
        <dbReference type="EMBL" id="QGU05733.1"/>
    </source>
</evidence>
<name>A0A6B8VNV5_9CORY</name>
<dbReference type="AlphaFoldDB" id="A0A6B8VNV5"/>
<evidence type="ECO:0000259" key="2">
    <source>
        <dbReference type="Pfam" id="PF13845"/>
    </source>
</evidence>
<dbReference type="Proteomes" id="UP000425178">
    <property type="component" value="Chromosome"/>
</dbReference>
<keyword evidence="4" id="KW-1185">Reference proteome</keyword>
<gene>
    <name evidence="3" type="ORF">CETAM_12510</name>
</gene>
<accession>A0A6B8VNV5</accession>
<protein>
    <submittedName>
        <fullName evidence="3">Membrane protein</fullName>
    </submittedName>
</protein>
<evidence type="ECO:0000313" key="4">
    <source>
        <dbReference type="Proteomes" id="UP000425178"/>
    </source>
</evidence>
<dbReference type="RefSeq" id="WP_156229144.1">
    <property type="nucleotide sequence ID" value="NZ_CP046453.1"/>
</dbReference>
<organism evidence="3 4">
    <name type="scientific">Corynebacterium comes</name>
    <dbReference type="NCBI Taxonomy" id="2675218"/>
    <lineage>
        <taxon>Bacteria</taxon>
        <taxon>Bacillati</taxon>
        <taxon>Actinomycetota</taxon>
        <taxon>Actinomycetes</taxon>
        <taxon>Mycobacteriales</taxon>
        <taxon>Corynebacteriaceae</taxon>
        <taxon>Corynebacterium</taxon>
    </lineage>
</organism>
<evidence type="ECO:0000256" key="1">
    <source>
        <dbReference type="SAM" id="MobiDB-lite"/>
    </source>
</evidence>